<name>A0A553NZC1_TIGCA</name>
<proteinExistence type="predicted"/>
<dbReference type="SMART" id="SM00225">
    <property type="entry name" value="BTB"/>
    <property type="match status" value="1"/>
</dbReference>
<dbReference type="PROSITE" id="PS50097">
    <property type="entry name" value="BTB"/>
    <property type="match status" value="1"/>
</dbReference>
<gene>
    <name evidence="4" type="ORF">TCAL_15019</name>
</gene>
<dbReference type="InterPro" id="IPR011333">
    <property type="entry name" value="SKP1/BTB/POZ_sf"/>
</dbReference>
<dbReference type="InterPro" id="IPR013087">
    <property type="entry name" value="Znf_C2H2_type"/>
</dbReference>
<dbReference type="EMBL" id="VCGU01000009">
    <property type="protein sequence ID" value="TRY70780.1"/>
    <property type="molecule type" value="Genomic_DNA"/>
</dbReference>
<organism evidence="4 5">
    <name type="scientific">Tigriopus californicus</name>
    <name type="common">Marine copepod</name>
    <dbReference type="NCBI Taxonomy" id="6832"/>
    <lineage>
        <taxon>Eukaryota</taxon>
        <taxon>Metazoa</taxon>
        <taxon>Ecdysozoa</taxon>
        <taxon>Arthropoda</taxon>
        <taxon>Crustacea</taxon>
        <taxon>Multicrustacea</taxon>
        <taxon>Hexanauplia</taxon>
        <taxon>Copepoda</taxon>
        <taxon>Harpacticoida</taxon>
        <taxon>Harpacticidae</taxon>
        <taxon>Tigriopus</taxon>
    </lineage>
</organism>
<dbReference type="SUPFAM" id="SSF54695">
    <property type="entry name" value="POZ domain"/>
    <property type="match status" value="1"/>
</dbReference>
<evidence type="ECO:0000259" key="3">
    <source>
        <dbReference type="PROSITE" id="PS50157"/>
    </source>
</evidence>
<dbReference type="InterPro" id="IPR000210">
    <property type="entry name" value="BTB/POZ_dom"/>
</dbReference>
<evidence type="ECO:0000259" key="2">
    <source>
        <dbReference type="PROSITE" id="PS50097"/>
    </source>
</evidence>
<feature type="domain" description="BTB" evidence="2">
    <location>
        <begin position="26"/>
        <end position="98"/>
    </location>
</feature>
<sequence length="281" mass="32432">MVINLSVDKDKWSSTLSDLLKTQVQHDLHLICADGTVNAHRIILAQHSKFLRDVIQDRSMLTYENGLEVAKVILVGVERAIAFQLINLFYRGEVFLNSLEEYNGFLALFQALQMRHVDLLDVSSIAVDDVLEIVCSDDESFEDSENFASENIQHEKDPLSTDEARTPSRVNYLTNVPKPVGTWCPPRGPENTYSCFCKRTFGKFSRYKDHLYRTHYKRQIEATFPQIGLSCRECGKEFLKEHQVRRHFFVCHDHVLKFVPKQWDPVPSIVKQPITNINNGF</sequence>
<comment type="caution">
    <text evidence="4">The sequence shown here is derived from an EMBL/GenBank/DDBJ whole genome shotgun (WGS) entry which is preliminary data.</text>
</comment>
<keyword evidence="1" id="KW-0863">Zinc-finger</keyword>
<dbReference type="PROSITE" id="PS50157">
    <property type="entry name" value="ZINC_FINGER_C2H2_2"/>
    <property type="match status" value="1"/>
</dbReference>
<dbReference type="AlphaFoldDB" id="A0A553NZC1"/>
<keyword evidence="5" id="KW-1185">Reference proteome</keyword>
<keyword evidence="1" id="KW-0862">Zinc</keyword>
<evidence type="ECO:0000313" key="4">
    <source>
        <dbReference type="EMBL" id="TRY70780.1"/>
    </source>
</evidence>
<dbReference type="PROSITE" id="PS00028">
    <property type="entry name" value="ZINC_FINGER_C2H2_1"/>
    <property type="match status" value="1"/>
</dbReference>
<accession>A0A553NZC1</accession>
<reference evidence="4 5" key="1">
    <citation type="journal article" date="2018" name="Nat. Ecol. Evol.">
        <title>Genomic signatures of mitonuclear coevolution across populations of Tigriopus californicus.</title>
        <authorList>
            <person name="Barreto F.S."/>
            <person name="Watson E.T."/>
            <person name="Lima T.G."/>
            <person name="Willett C.S."/>
            <person name="Edmands S."/>
            <person name="Li W."/>
            <person name="Burton R.S."/>
        </authorList>
    </citation>
    <scope>NUCLEOTIDE SEQUENCE [LARGE SCALE GENOMIC DNA]</scope>
    <source>
        <strain evidence="4 5">San Diego</strain>
    </source>
</reference>
<feature type="domain" description="C2H2-type" evidence="3">
    <location>
        <begin position="229"/>
        <end position="252"/>
    </location>
</feature>
<keyword evidence="1" id="KW-0479">Metal-binding</keyword>
<evidence type="ECO:0000313" key="5">
    <source>
        <dbReference type="Proteomes" id="UP000318571"/>
    </source>
</evidence>
<dbReference type="Proteomes" id="UP000318571">
    <property type="component" value="Chromosome 9"/>
</dbReference>
<dbReference type="GO" id="GO:0008270">
    <property type="term" value="F:zinc ion binding"/>
    <property type="evidence" value="ECO:0007669"/>
    <property type="project" value="UniProtKB-KW"/>
</dbReference>
<evidence type="ECO:0000256" key="1">
    <source>
        <dbReference type="PROSITE-ProRule" id="PRU00042"/>
    </source>
</evidence>
<dbReference type="Pfam" id="PF00651">
    <property type="entry name" value="BTB"/>
    <property type="match status" value="1"/>
</dbReference>
<protein>
    <recommendedName>
        <fullName evidence="6">BTB domain-containing protein</fullName>
    </recommendedName>
</protein>
<dbReference type="Gene3D" id="3.30.710.10">
    <property type="entry name" value="Potassium Channel Kv1.1, Chain A"/>
    <property type="match status" value="1"/>
</dbReference>
<evidence type="ECO:0008006" key="6">
    <source>
        <dbReference type="Google" id="ProtNLM"/>
    </source>
</evidence>